<feature type="region of interest" description="Disordered" evidence="1">
    <location>
        <begin position="1"/>
        <end position="61"/>
    </location>
</feature>
<name>A0A1V9DBX5_9GAMM</name>
<protein>
    <submittedName>
        <fullName evidence="2">Stress-induced protein</fullName>
    </submittedName>
</protein>
<comment type="caution">
    <text evidence="2">The sequence shown here is derived from an EMBL/GenBank/DDBJ whole genome shotgun (WGS) entry which is preliminary data.</text>
</comment>
<dbReference type="RefSeq" id="WP_081141077.1">
    <property type="nucleotide sequence ID" value="NZ_MWUE01000027.1"/>
</dbReference>
<evidence type="ECO:0000313" key="3">
    <source>
        <dbReference type="Proteomes" id="UP000192769"/>
    </source>
</evidence>
<evidence type="ECO:0000313" key="2">
    <source>
        <dbReference type="EMBL" id="OQP31387.1"/>
    </source>
</evidence>
<dbReference type="OrthoDB" id="6540537at2"/>
<feature type="compositionally biased region" description="Basic and acidic residues" evidence="1">
    <location>
        <begin position="14"/>
        <end position="23"/>
    </location>
</feature>
<keyword evidence="3" id="KW-1185">Reference proteome</keyword>
<sequence length="61" mass="6456">MTQRRGGAGNFAENPDRAREAGKKGGQMSSGNFKYNRERAVEAGRVGGKLSRRSAADKSAG</sequence>
<dbReference type="Pfam" id="PF10685">
    <property type="entry name" value="KGG"/>
    <property type="match status" value="1"/>
</dbReference>
<proteinExistence type="predicted"/>
<dbReference type="EMBL" id="MWUE01000027">
    <property type="protein sequence ID" value="OQP31387.1"/>
    <property type="molecule type" value="Genomic_DNA"/>
</dbReference>
<dbReference type="InterPro" id="IPR019626">
    <property type="entry name" value="Stress-induced_KGG_rpt"/>
</dbReference>
<evidence type="ECO:0000256" key="1">
    <source>
        <dbReference type="SAM" id="MobiDB-lite"/>
    </source>
</evidence>
<accession>A0A1V9DBX5</accession>
<dbReference type="AlphaFoldDB" id="A0A1V9DBX5"/>
<organism evidence="2 3">
    <name type="scientific">Pantoea latae</name>
    <dbReference type="NCBI Taxonomy" id="1964541"/>
    <lineage>
        <taxon>Bacteria</taxon>
        <taxon>Pseudomonadati</taxon>
        <taxon>Pseudomonadota</taxon>
        <taxon>Gammaproteobacteria</taxon>
        <taxon>Enterobacterales</taxon>
        <taxon>Erwiniaceae</taxon>
        <taxon>Pantoea</taxon>
    </lineage>
</organism>
<reference evidence="2 3" key="1">
    <citation type="submission" date="2017-02" db="EMBL/GenBank/DDBJ databases">
        <title>Whole genome shotgun sequence of Pantoea agglomerans strain AS1 isolated from a cycad, Zamia floridana in Central Florida, USA.</title>
        <authorList>
            <person name="Lata P."/>
            <person name="Govindarajan S."/>
            <person name="Qi F."/>
            <person name="Li J.-L."/>
            <person name="Maurya S.K."/>
            <person name="Sahoo M.K."/>
        </authorList>
    </citation>
    <scope>NUCLEOTIDE SEQUENCE [LARGE SCALE GENOMIC DNA]</scope>
    <source>
        <strain evidence="2 3">AS1</strain>
    </source>
</reference>
<dbReference type="Proteomes" id="UP000192769">
    <property type="component" value="Unassembled WGS sequence"/>
</dbReference>
<gene>
    <name evidence="2" type="ORF">B2J69_18385</name>
</gene>